<evidence type="ECO:0000313" key="3">
    <source>
        <dbReference type="Proteomes" id="UP000218427"/>
    </source>
</evidence>
<feature type="transmembrane region" description="Helical" evidence="1">
    <location>
        <begin position="154"/>
        <end position="177"/>
    </location>
</feature>
<feature type="transmembrane region" description="Helical" evidence="1">
    <location>
        <begin position="203"/>
        <end position="224"/>
    </location>
</feature>
<dbReference type="EMBL" id="LRFG02000002">
    <property type="protein sequence ID" value="PCO05640.1"/>
    <property type="molecule type" value="Genomic_DNA"/>
</dbReference>
<evidence type="ECO:0000256" key="1">
    <source>
        <dbReference type="SAM" id="Phobius"/>
    </source>
</evidence>
<reference evidence="2" key="1">
    <citation type="submission" date="2017-08" db="EMBL/GenBank/DDBJ databases">
        <title>Microbulbifer marisrubri sp. nov., a halophilic alphaproteobacterium isolated from marine sediment of the Yellow Sea, China.</title>
        <authorList>
            <person name="Zhang G."/>
            <person name="Xiong Q."/>
        </authorList>
    </citation>
    <scope>NUCLEOTIDE SEQUENCE [LARGE SCALE GENOMIC DNA]</scope>
    <source>
        <strain evidence="2">WRN-8</strain>
    </source>
</reference>
<dbReference type="PANTHER" id="PTHR34219">
    <property type="entry name" value="IRON-REGULATED INNER MEMBRANE PROTEIN-RELATED"/>
    <property type="match status" value="1"/>
</dbReference>
<feature type="transmembrane region" description="Helical" evidence="1">
    <location>
        <begin position="342"/>
        <end position="367"/>
    </location>
</feature>
<evidence type="ECO:0000313" key="2">
    <source>
        <dbReference type="EMBL" id="PCO05640.1"/>
    </source>
</evidence>
<organism evidence="2 3">
    <name type="scientific">Microbulbifer flavimaris</name>
    <dbReference type="NCBI Taxonomy" id="1781068"/>
    <lineage>
        <taxon>Bacteria</taxon>
        <taxon>Pseudomonadati</taxon>
        <taxon>Pseudomonadota</taxon>
        <taxon>Gammaproteobacteria</taxon>
        <taxon>Cellvibrionales</taxon>
        <taxon>Microbulbiferaceae</taxon>
        <taxon>Microbulbifer</taxon>
    </lineage>
</organism>
<dbReference type="InterPro" id="IPR005625">
    <property type="entry name" value="PepSY-ass_TM"/>
</dbReference>
<proteinExistence type="predicted"/>
<gene>
    <name evidence="2" type="ORF">AWR36_006375</name>
</gene>
<keyword evidence="3" id="KW-1185">Reference proteome</keyword>
<sequence length="394" mass="45037">MAEFPPLPFWFDDPEKSMNKILFKLHGWMALIAFVPLLVICITGSILVFKHEIDALLIEDRVRVDAAGRERLSLDALADSVNSSFPNHEIVGWALFQDRGRADLVYTMERGTDEWTYALLNQYTGEPLRPPMGLTHHLTDWLLDLHYTLLLGDWGMLISSVFSILLCLLGITGLILYRNFWKRFFTLCWDARLMVYFSDLHKLVGTIGAPVLLILGFTGAWWNITHFAHEMEEHADGHAHQVMEQRLYSDRLSLQALHDQAGEHIAGFEPTYITMPWEPGVNITFWGDVPSGNPLLSQYASSVTFDAHSGEFQAAADIREQSLGVKVVDSYRRLHFGDFAGVWSRVLWCILGLSPLILSVTGLTLWYRRREKRRKAREKRQWKKRAPAVAVSTP</sequence>
<comment type="caution">
    <text evidence="2">The sequence shown here is derived from an EMBL/GenBank/DDBJ whole genome shotgun (WGS) entry which is preliminary data.</text>
</comment>
<dbReference type="Proteomes" id="UP000218427">
    <property type="component" value="Unassembled WGS sequence"/>
</dbReference>
<dbReference type="Pfam" id="PF03929">
    <property type="entry name" value="PepSY_TM"/>
    <property type="match status" value="1"/>
</dbReference>
<name>A0ABX4HZQ7_9GAMM</name>
<keyword evidence="1" id="KW-1133">Transmembrane helix</keyword>
<accession>A0ABX4HZQ7</accession>
<evidence type="ECO:0008006" key="4">
    <source>
        <dbReference type="Google" id="ProtNLM"/>
    </source>
</evidence>
<dbReference type="PANTHER" id="PTHR34219:SF8">
    <property type="entry name" value="PEPSY DOMAIN-CONTAINING PROTEIN"/>
    <property type="match status" value="1"/>
</dbReference>
<keyword evidence="1" id="KW-0812">Transmembrane</keyword>
<feature type="transmembrane region" description="Helical" evidence="1">
    <location>
        <begin position="28"/>
        <end position="49"/>
    </location>
</feature>
<protein>
    <recommendedName>
        <fullName evidence="4">Iron-regulated membrane protein</fullName>
    </recommendedName>
</protein>
<keyword evidence="1" id="KW-0472">Membrane</keyword>